<dbReference type="OMA" id="VIRTMNY"/>
<name>L8GUK2_ACACF</name>
<accession>L8GUK2</accession>
<dbReference type="CDD" id="cd11377">
    <property type="entry name" value="Pro-peptidase_S53"/>
    <property type="match status" value="1"/>
</dbReference>
<keyword evidence="5 7" id="KW-0106">Calcium</keyword>
<dbReference type="KEGG" id="acan:ACA1_087870"/>
<feature type="domain" description="Peptidase S53" evidence="8">
    <location>
        <begin position="179"/>
        <end position="519"/>
    </location>
</feature>
<feature type="binding site" evidence="7">
    <location>
        <position position="497"/>
    </location>
    <ligand>
        <name>Ca(2+)</name>
        <dbReference type="ChEBI" id="CHEBI:29108"/>
    </ligand>
</feature>
<dbReference type="SUPFAM" id="SSF54897">
    <property type="entry name" value="Protease propeptides/inhibitors"/>
    <property type="match status" value="1"/>
</dbReference>
<keyword evidence="10" id="KW-1185">Reference proteome</keyword>
<gene>
    <name evidence="9" type="ORF">ACA1_087870</name>
</gene>
<feature type="active site" description="Charge relay system" evidence="7">
    <location>
        <position position="251"/>
    </location>
</feature>
<feature type="binding site" evidence="7">
    <location>
        <position position="476"/>
    </location>
    <ligand>
        <name>Ca(2+)</name>
        <dbReference type="ChEBI" id="CHEBI:29108"/>
    </ligand>
</feature>
<dbReference type="GeneID" id="14917382"/>
<dbReference type="Proteomes" id="UP000011083">
    <property type="component" value="Unassembled WGS sequence"/>
</dbReference>
<dbReference type="InterPro" id="IPR015366">
    <property type="entry name" value="S53_propep"/>
</dbReference>
<dbReference type="Pfam" id="PF09286">
    <property type="entry name" value="Pro-kuma_activ"/>
    <property type="match status" value="1"/>
</dbReference>
<dbReference type="VEuPathDB" id="AmoebaDB:ACA1_087870"/>
<dbReference type="InterPro" id="IPR023828">
    <property type="entry name" value="Peptidase_S8_Ser-AS"/>
</dbReference>
<dbReference type="EMBL" id="KB007985">
    <property type="protein sequence ID" value="ELR16592.1"/>
    <property type="molecule type" value="Genomic_DNA"/>
</dbReference>
<dbReference type="PANTHER" id="PTHR14218:SF15">
    <property type="entry name" value="TRIPEPTIDYL-PEPTIDASE 1"/>
    <property type="match status" value="1"/>
</dbReference>
<dbReference type="InterPro" id="IPR050819">
    <property type="entry name" value="Tripeptidyl-peptidase_I"/>
</dbReference>
<dbReference type="CDD" id="cd04056">
    <property type="entry name" value="Peptidases_S53"/>
    <property type="match status" value="1"/>
</dbReference>
<comment type="cofactor">
    <cofactor evidence="7">
        <name>Ca(2+)</name>
        <dbReference type="ChEBI" id="CHEBI:29108"/>
    </cofactor>
    <text evidence="7">Binds 1 Ca(2+) ion per subunit.</text>
</comment>
<evidence type="ECO:0000313" key="9">
    <source>
        <dbReference type="EMBL" id="ELR16592.1"/>
    </source>
</evidence>
<evidence type="ECO:0000256" key="6">
    <source>
        <dbReference type="ARBA" id="ARBA00023145"/>
    </source>
</evidence>
<dbReference type="PROSITE" id="PS00138">
    <property type="entry name" value="SUBTILASE_SER"/>
    <property type="match status" value="1"/>
</dbReference>
<keyword evidence="6" id="KW-0865">Zymogen</keyword>
<dbReference type="OrthoDB" id="16742at2759"/>
<evidence type="ECO:0000256" key="5">
    <source>
        <dbReference type="ARBA" id="ARBA00022837"/>
    </source>
</evidence>
<dbReference type="PANTHER" id="PTHR14218">
    <property type="entry name" value="PROTEASE S8 TRIPEPTIDYL PEPTIDASE I CLN2"/>
    <property type="match status" value="1"/>
</dbReference>
<proteinExistence type="predicted"/>
<protein>
    <submittedName>
        <fullName evidence="9">Tripeptidylpeptidase 1, putative</fullName>
    </submittedName>
</protein>
<keyword evidence="1 7" id="KW-0645">Protease</keyword>
<dbReference type="InterPro" id="IPR030400">
    <property type="entry name" value="Sedolisin_dom"/>
</dbReference>
<reference evidence="9 10" key="1">
    <citation type="journal article" date="2013" name="Genome Biol.">
        <title>Genome of Acanthamoeba castellanii highlights extensive lateral gene transfer and early evolution of tyrosine kinase signaling.</title>
        <authorList>
            <person name="Clarke M."/>
            <person name="Lohan A.J."/>
            <person name="Liu B."/>
            <person name="Lagkouvardos I."/>
            <person name="Roy S."/>
            <person name="Zafar N."/>
            <person name="Bertelli C."/>
            <person name="Schilde C."/>
            <person name="Kianianmomeni A."/>
            <person name="Burglin T.R."/>
            <person name="Frech C."/>
            <person name="Turcotte B."/>
            <person name="Kopec K.O."/>
            <person name="Synnott J.M."/>
            <person name="Choo C."/>
            <person name="Paponov I."/>
            <person name="Finkler A."/>
            <person name="Soon Heng Tan C."/>
            <person name="Hutchins A.P."/>
            <person name="Weinmeier T."/>
            <person name="Rattei T."/>
            <person name="Chu J.S."/>
            <person name="Gimenez G."/>
            <person name="Irimia M."/>
            <person name="Rigden D.J."/>
            <person name="Fitzpatrick D.A."/>
            <person name="Lorenzo-Morales J."/>
            <person name="Bateman A."/>
            <person name="Chiu C.H."/>
            <person name="Tang P."/>
            <person name="Hegemann P."/>
            <person name="Fromm H."/>
            <person name="Raoult D."/>
            <person name="Greub G."/>
            <person name="Miranda-Saavedra D."/>
            <person name="Chen N."/>
            <person name="Nash P."/>
            <person name="Ginger M.L."/>
            <person name="Horn M."/>
            <person name="Schaap P."/>
            <person name="Caler L."/>
            <person name="Loftus B."/>
        </authorList>
    </citation>
    <scope>NUCLEOTIDE SEQUENCE [LARGE SCALE GENOMIC DNA]</scope>
    <source>
        <strain evidence="9 10">Neff</strain>
    </source>
</reference>
<dbReference type="STRING" id="1257118.L8GUK2"/>
<evidence type="ECO:0000256" key="2">
    <source>
        <dbReference type="ARBA" id="ARBA00022723"/>
    </source>
</evidence>
<evidence type="ECO:0000313" key="10">
    <source>
        <dbReference type="Proteomes" id="UP000011083"/>
    </source>
</evidence>
<organism evidence="9 10">
    <name type="scientific">Acanthamoeba castellanii (strain ATCC 30010 / Neff)</name>
    <dbReference type="NCBI Taxonomy" id="1257118"/>
    <lineage>
        <taxon>Eukaryota</taxon>
        <taxon>Amoebozoa</taxon>
        <taxon>Discosea</taxon>
        <taxon>Longamoebia</taxon>
        <taxon>Centramoebida</taxon>
        <taxon>Acanthamoebidae</taxon>
        <taxon>Acanthamoeba</taxon>
    </lineage>
</organism>
<feature type="binding site" evidence="7">
    <location>
        <position position="499"/>
    </location>
    <ligand>
        <name>Ca(2+)</name>
        <dbReference type="ChEBI" id="CHEBI:29108"/>
    </ligand>
</feature>
<dbReference type="Gene3D" id="3.40.50.200">
    <property type="entry name" value="Peptidase S8/S53 domain"/>
    <property type="match status" value="1"/>
</dbReference>
<feature type="active site" description="Charge relay system" evidence="7">
    <location>
        <position position="247"/>
    </location>
</feature>
<evidence type="ECO:0000259" key="8">
    <source>
        <dbReference type="PROSITE" id="PS51695"/>
    </source>
</evidence>
<dbReference type="GO" id="GO:0008240">
    <property type="term" value="F:tripeptidyl-peptidase activity"/>
    <property type="evidence" value="ECO:0007669"/>
    <property type="project" value="TreeGrafter"/>
</dbReference>
<dbReference type="SUPFAM" id="SSF52743">
    <property type="entry name" value="Subtilisin-like"/>
    <property type="match status" value="1"/>
</dbReference>
<dbReference type="PROSITE" id="PS51695">
    <property type="entry name" value="SEDOLISIN"/>
    <property type="match status" value="1"/>
</dbReference>
<dbReference type="AlphaFoldDB" id="L8GUK2"/>
<evidence type="ECO:0000256" key="1">
    <source>
        <dbReference type="ARBA" id="ARBA00022670"/>
    </source>
</evidence>
<evidence type="ECO:0000256" key="3">
    <source>
        <dbReference type="ARBA" id="ARBA00022801"/>
    </source>
</evidence>
<feature type="binding site" evidence="7">
    <location>
        <position position="475"/>
    </location>
    <ligand>
        <name>Ca(2+)</name>
        <dbReference type="ChEBI" id="CHEBI:29108"/>
    </ligand>
</feature>
<evidence type="ECO:0000256" key="7">
    <source>
        <dbReference type="PROSITE-ProRule" id="PRU01032"/>
    </source>
</evidence>
<dbReference type="InterPro" id="IPR036852">
    <property type="entry name" value="Peptidase_S8/S53_dom_sf"/>
</dbReference>
<dbReference type="GO" id="GO:0006508">
    <property type="term" value="P:proteolysis"/>
    <property type="evidence" value="ECO:0007669"/>
    <property type="project" value="UniProtKB-KW"/>
</dbReference>
<feature type="active site" description="Charge relay system" evidence="7">
    <location>
        <position position="430"/>
    </location>
</feature>
<keyword evidence="3 7" id="KW-0378">Hydrolase</keyword>
<dbReference type="GO" id="GO:0004252">
    <property type="term" value="F:serine-type endopeptidase activity"/>
    <property type="evidence" value="ECO:0007669"/>
    <property type="project" value="UniProtKB-UniRule"/>
</dbReference>
<keyword evidence="4 7" id="KW-0720">Serine protease</keyword>
<dbReference type="GO" id="GO:0046872">
    <property type="term" value="F:metal ion binding"/>
    <property type="evidence" value="ECO:0007669"/>
    <property type="project" value="UniProtKB-UniRule"/>
</dbReference>
<keyword evidence="2 7" id="KW-0479">Metal-binding</keyword>
<sequence length="530" mass="57516">MGSGRVFVEHNEPLRLPEGWIKGERLAAEEIVELLIAVRLTNTAELERRFWAVSEPTSPSYGRFLTPAQVAALVAPSPASQQTILQWLEAHGVVDYEWNSSRDFLRVRTTAAKAEELLGGIEFHHFAHDSASTRLFRSLQPYTVPQKVAAHIDFIGGINHFPRVQRFARRSLEARGSGTVDPNVIKRVFNISSATGKSASNSQAVAQFLEQYYTPSDLTLFQQTYNLPVQAPVKVVGHNDASSPGVEAELDIEYIMGVATNVPTWFVYTAGRHESQEPFLEWIQFINDLNSPAPLVNSVSYGDVESSITLAYVQRVDLEFQKVGLTGKSILFASGDDGVGCNTLGSRFEPNWPATSAYVTAVGISSGGFSNYFGQAKYQKAAVADYLAQGNLPAASYYNISGRAFPDVSAFSEGVQIIYQGSQQFVGGTSCAAPVFSAVIALINDERLQQGRPPLGFLNSQLYTIAQRFPGALLDITSGSDNGNGFMCSPGFKPAKGWDPVTGLGVPNYPALSKAFASLSAESEMRLAAN</sequence>
<dbReference type="RefSeq" id="XP_004338605.1">
    <property type="nucleotide sequence ID" value="XM_004338557.1"/>
</dbReference>
<evidence type="ECO:0000256" key="4">
    <source>
        <dbReference type="ARBA" id="ARBA00022825"/>
    </source>
</evidence>
<dbReference type="SMART" id="SM00944">
    <property type="entry name" value="Pro-kuma_activ"/>
    <property type="match status" value="1"/>
</dbReference>